<sequence length="918" mass="104646">MASGPAASLGERMDLNKTMSLNAMILKQRNIPAGSPQAPVLEPGTLGAADEVGTNVYPVNINDKTMVYFYTIKVEVSMKPENVERWLDVTKAERRNEVENRNLLRLAYDVFGYALPHITSVIPNPNMVAYDARRSLYVFNQKLCISGDKELIVKLEEDLPLQRPFRSARITISDLEREACLGDPNSPHIQSVIMAMETLSSQGFMKREKEHYFFSPQQSYPANPENYNIPSSEHPNIGAQCEAAVGIQKICKYVKAGGTPMWAAVLKMKKTPFYYPVAVIEKIKDAFPDLYRNPRVDMLNELNDVLQGLLVQPIHLPKGWPIQIRAIVPENARQRKFSLQSGQAVSIEEYYQQRYNFKLEFPELPLAEVKNGENFSYHPLELLTLCAAQRTKPRHLHHVTANLIRVCAKLPSFVKNALPSVRKMFHFEENSQMKELEVEVYPQPASIPARRLPNPGLRYKNVDMPVDVHQSTWKTGNFIKCAQEVKWAIYAVIRGGMNKDQLVQFAKDFMRYSGSKGIELMEPLECQIHNYESNQKIENMIRRAKELGKCNYVLFVTDKALKIQDPIKKAEQQWDIITQNVTLDTVKNIMGWKGKPPSRLTMDNIVSKFNTKLGGLNYNVCQLPEQKVMGKDDLYIGLTFSLPAIGGVENKHSNEKETKPQATPNVVAYMANDLKETDTIGFTGDYVYQSPDVQQIRLPIIEKILTEVCERFVKNRGGKPKRVFLFRYGVAETFYEMILTQEIPFIKHVLEKLGLGNLVYIVASRTHNVQFFRSKITGTKPSEQNLPYGMVMDRLIVNHKYSEFYLLPHTARLGMAQIPRFAVLFNDARCDMDTIQMTTYCLCFAHQIVATSTGLPTPIYCAEQLADRARRNWNSRSGEIIDAALTNNDLTGVDMYDHVTMHLGHQRRAILRDVRFNA</sequence>
<dbReference type="InterPro" id="IPR012337">
    <property type="entry name" value="RNaseH-like_sf"/>
</dbReference>
<dbReference type="Gene3D" id="3.30.420.10">
    <property type="entry name" value="Ribonuclease H-like superfamily/Ribonuclease H"/>
    <property type="match status" value="1"/>
</dbReference>
<dbReference type="Gene3D" id="2.170.260.10">
    <property type="entry name" value="paz domain"/>
    <property type="match status" value="1"/>
</dbReference>
<dbReference type="OrthoDB" id="9981668at2759"/>
<keyword evidence="5" id="KW-1185">Reference proteome</keyword>
<comment type="caution">
    <text evidence="4">The sequence shown here is derived from an EMBL/GenBank/DDBJ whole genome shotgun (WGS) entry which is preliminary data.</text>
</comment>
<dbReference type="SUPFAM" id="SSF53098">
    <property type="entry name" value="Ribonuclease H-like"/>
    <property type="match status" value="1"/>
</dbReference>
<dbReference type="AlphaFoldDB" id="A0A811KKE1"/>
<evidence type="ECO:0000313" key="5">
    <source>
        <dbReference type="Proteomes" id="UP000614601"/>
    </source>
</evidence>
<organism evidence="4 5">
    <name type="scientific">Bursaphelenchus okinawaensis</name>
    <dbReference type="NCBI Taxonomy" id="465554"/>
    <lineage>
        <taxon>Eukaryota</taxon>
        <taxon>Metazoa</taxon>
        <taxon>Ecdysozoa</taxon>
        <taxon>Nematoda</taxon>
        <taxon>Chromadorea</taxon>
        <taxon>Rhabditida</taxon>
        <taxon>Tylenchina</taxon>
        <taxon>Tylenchomorpha</taxon>
        <taxon>Aphelenchoidea</taxon>
        <taxon>Aphelenchoididae</taxon>
        <taxon>Bursaphelenchus</taxon>
    </lineage>
</organism>
<dbReference type="PROSITE" id="PS50821">
    <property type="entry name" value="PAZ"/>
    <property type="match status" value="1"/>
</dbReference>
<dbReference type="EMBL" id="CAJFCW020000003">
    <property type="protein sequence ID" value="CAG9106438.1"/>
    <property type="molecule type" value="Genomic_DNA"/>
</dbReference>
<dbReference type="PANTHER" id="PTHR22891">
    <property type="entry name" value="EUKARYOTIC TRANSLATION INITIATION FACTOR 2C"/>
    <property type="match status" value="1"/>
</dbReference>
<dbReference type="SMART" id="SM00950">
    <property type="entry name" value="Piwi"/>
    <property type="match status" value="1"/>
</dbReference>
<evidence type="ECO:0008006" key="6">
    <source>
        <dbReference type="Google" id="ProtNLM"/>
    </source>
</evidence>
<dbReference type="Proteomes" id="UP000614601">
    <property type="component" value="Unassembled WGS sequence"/>
</dbReference>
<dbReference type="Pfam" id="PF02170">
    <property type="entry name" value="PAZ"/>
    <property type="match status" value="1"/>
</dbReference>
<evidence type="ECO:0000256" key="1">
    <source>
        <dbReference type="RuleBase" id="RU361178"/>
    </source>
</evidence>
<evidence type="ECO:0000313" key="4">
    <source>
        <dbReference type="EMBL" id="CAD5216693.1"/>
    </source>
</evidence>
<dbReference type="InterPro" id="IPR036397">
    <property type="entry name" value="RNaseH_sf"/>
</dbReference>
<proteinExistence type="inferred from homology"/>
<evidence type="ECO:0000259" key="3">
    <source>
        <dbReference type="PROSITE" id="PS50822"/>
    </source>
</evidence>
<dbReference type="Pfam" id="PF02171">
    <property type="entry name" value="Piwi"/>
    <property type="match status" value="1"/>
</dbReference>
<dbReference type="SMART" id="SM00949">
    <property type="entry name" value="PAZ"/>
    <property type="match status" value="1"/>
</dbReference>
<dbReference type="SUPFAM" id="SSF101690">
    <property type="entry name" value="PAZ domain"/>
    <property type="match status" value="1"/>
</dbReference>
<comment type="similarity">
    <text evidence="1">Belongs to the argonaute family.</text>
</comment>
<reference evidence="4" key="1">
    <citation type="submission" date="2020-09" db="EMBL/GenBank/DDBJ databases">
        <authorList>
            <person name="Kikuchi T."/>
        </authorList>
    </citation>
    <scope>NUCLEOTIDE SEQUENCE</scope>
    <source>
        <strain evidence="4">SH1</strain>
    </source>
</reference>
<gene>
    <name evidence="4" type="ORF">BOKJ2_LOCUS6715</name>
</gene>
<dbReference type="InterPro" id="IPR003165">
    <property type="entry name" value="Piwi"/>
</dbReference>
<dbReference type="PROSITE" id="PS50822">
    <property type="entry name" value="PIWI"/>
    <property type="match status" value="1"/>
</dbReference>
<dbReference type="CDD" id="cd02846">
    <property type="entry name" value="PAZ_argonaute_like"/>
    <property type="match status" value="1"/>
</dbReference>
<dbReference type="InterPro" id="IPR036085">
    <property type="entry name" value="PAZ_dom_sf"/>
</dbReference>
<dbReference type="Proteomes" id="UP000783686">
    <property type="component" value="Unassembled WGS sequence"/>
</dbReference>
<evidence type="ECO:0000259" key="2">
    <source>
        <dbReference type="PROSITE" id="PS50821"/>
    </source>
</evidence>
<dbReference type="GO" id="GO:0003723">
    <property type="term" value="F:RNA binding"/>
    <property type="evidence" value="ECO:0007669"/>
    <property type="project" value="InterPro"/>
</dbReference>
<dbReference type="Gene3D" id="3.40.50.2300">
    <property type="match status" value="1"/>
</dbReference>
<name>A0A811KKE1_9BILA</name>
<protein>
    <recommendedName>
        <fullName evidence="6">Piwi domain-containing protein</fullName>
    </recommendedName>
</protein>
<feature type="domain" description="Piwi" evidence="3">
    <location>
        <begin position="576"/>
        <end position="874"/>
    </location>
</feature>
<dbReference type="EMBL" id="CAJFDH010000003">
    <property type="protein sequence ID" value="CAD5216693.1"/>
    <property type="molecule type" value="Genomic_DNA"/>
</dbReference>
<feature type="domain" description="PAZ" evidence="2">
    <location>
        <begin position="294"/>
        <end position="387"/>
    </location>
</feature>
<dbReference type="InterPro" id="IPR003100">
    <property type="entry name" value="PAZ_dom"/>
</dbReference>
<accession>A0A811KKE1</accession>